<proteinExistence type="predicted"/>
<organism evidence="5 6">
    <name type="scientific">Microlunatus flavus</name>
    <dbReference type="NCBI Taxonomy" id="1036181"/>
    <lineage>
        <taxon>Bacteria</taxon>
        <taxon>Bacillati</taxon>
        <taxon>Actinomycetota</taxon>
        <taxon>Actinomycetes</taxon>
        <taxon>Propionibacteriales</taxon>
        <taxon>Propionibacteriaceae</taxon>
        <taxon>Microlunatus</taxon>
    </lineage>
</organism>
<keyword evidence="2 5" id="KW-0238">DNA-binding</keyword>
<dbReference type="PANTHER" id="PTHR33164">
    <property type="entry name" value="TRANSCRIPTIONAL REGULATOR, MARR FAMILY"/>
    <property type="match status" value="1"/>
</dbReference>
<dbReference type="GO" id="GO:0003700">
    <property type="term" value="F:DNA-binding transcription factor activity"/>
    <property type="evidence" value="ECO:0007669"/>
    <property type="project" value="InterPro"/>
</dbReference>
<evidence type="ECO:0000256" key="3">
    <source>
        <dbReference type="ARBA" id="ARBA00023163"/>
    </source>
</evidence>
<dbReference type="GO" id="GO:0003677">
    <property type="term" value="F:DNA binding"/>
    <property type="evidence" value="ECO:0007669"/>
    <property type="project" value="UniProtKB-KW"/>
</dbReference>
<evidence type="ECO:0000256" key="2">
    <source>
        <dbReference type="ARBA" id="ARBA00023125"/>
    </source>
</evidence>
<accession>A0A1H8ZMD6</accession>
<dbReference type="SUPFAM" id="SSF46785">
    <property type="entry name" value="Winged helix' DNA-binding domain"/>
    <property type="match status" value="1"/>
</dbReference>
<feature type="domain" description="HTH marR-type" evidence="4">
    <location>
        <begin position="1"/>
        <end position="142"/>
    </location>
</feature>
<dbReference type="PANTHER" id="PTHR33164:SF95">
    <property type="entry name" value="TRANSCRIPTIONAL REGULATOR"/>
    <property type="match status" value="1"/>
</dbReference>
<keyword evidence="3" id="KW-0804">Transcription</keyword>
<evidence type="ECO:0000256" key="1">
    <source>
        <dbReference type="ARBA" id="ARBA00023015"/>
    </source>
</evidence>
<dbReference type="SMART" id="SM00347">
    <property type="entry name" value="HTH_MARR"/>
    <property type="match status" value="1"/>
</dbReference>
<dbReference type="InterPro" id="IPR039422">
    <property type="entry name" value="MarR/SlyA-like"/>
</dbReference>
<evidence type="ECO:0000259" key="4">
    <source>
        <dbReference type="PROSITE" id="PS50995"/>
    </source>
</evidence>
<dbReference type="Gene3D" id="1.10.10.10">
    <property type="entry name" value="Winged helix-like DNA-binding domain superfamily/Winged helix DNA-binding domain"/>
    <property type="match status" value="1"/>
</dbReference>
<dbReference type="AlphaFoldDB" id="A0A1H8ZMD6"/>
<dbReference type="OrthoDB" id="4826718at2"/>
<evidence type="ECO:0000313" key="6">
    <source>
        <dbReference type="Proteomes" id="UP000198504"/>
    </source>
</evidence>
<keyword evidence="6" id="KW-1185">Reference proteome</keyword>
<protein>
    <submittedName>
        <fullName evidence="5">DNA-binding transcriptional regulator, MarR family</fullName>
    </submittedName>
</protein>
<dbReference type="PRINTS" id="PR00598">
    <property type="entry name" value="HTHMARR"/>
</dbReference>
<dbReference type="EMBL" id="FOFA01000001">
    <property type="protein sequence ID" value="SEP65570.1"/>
    <property type="molecule type" value="Genomic_DNA"/>
</dbReference>
<dbReference type="PROSITE" id="PS50995">
    <property type="entry name" value="HTH_MARR_2"/>
    <property type="match status" value="1"/>
</dbReference>
<evidence type="ECO:0000313" key="5">
    <source>
        <dbReference type="EMBL" id="SEP65570.1"/>
    </source>
</evidence>
<dbReference type="Pfam" id="PF01047">
    <property type="entry name" value="MarR"/>
    <property type="match status" value="1"/>
</dbReference>
<dbReference type="InterPro" id="IPR036390">
    <property type="entry name" value="WH_DNA-bd_sf"/>
</dbReference>
<keyword evidence="1" id="KW-0805">Transcription regulation</keyword>
<reference evidence="6" key="1">
    <citation type="submission" date="2016-10" db="EMBL/GenBank/DDBJ databases">
        <authorList>
            <person name="Varghese N."/>
            <person name="Submissions S."/>
        </authorList>
    </citation>
    <scope>NUCLEOTIDE SEQUENCE [LARGE SCALE GENOMIC DNA]</scope>
    <source>
        <strain evidence="6">CGMCC 4.6856</strain>
    </source>
</reference>
<name>A0A1H8ZMD6_9ACTN</name>
<sequence>MSQPQAAPARLRALASWQAGRVATLGARLTAAHMALEARSDFAVLAALDELGPLSQAEIGRSLGLDRANVNRIATRLEQEGLIARTQDPDDGRRQVLTATPAGTARLAGLERSARRVQDELLAALDVDEREQLRLLLDKVLAAHPAQPA</sequence>
<dbReference type="InterPro" id="IPR000835">
    <property type="entry name" value="HTH_MarR-typ"/>
</dbReference>
<dbReference type="GO" id="GO:0006950">
    <property type="term" value="P:response to stress"/>
    <property type="evidence" value="ECO:0007669"/>
    <property type="project" value="TreeGrafter"/>
</dbReference>
<dbReference type="PROSITE" id="PS01117">
    <property type="entry name" value="HTH_MARR_1"/>
    <property type="match status" value="1"/>
</dbReference>
<dbReference type="InterPro" id="IPR036388">
    <property type="entry name" value="WH-like_DNA-bd_sf"/>
</dbReference>
<gene>
    <name evidence="5" type="ORF">SAMN05421756_101297</name>
</gene>
<dbReference type="InterPro" id="IPR023187">
    <property type="entry name" value="Tscrpt_reg_MarR-type_CS"/>
</dbReference>
<dbReference type="Proteomes" id="UP000198504">
    <property type="component" value="Unassembled WGS sequence"/>
</dbReference>
<dbReference type="RefSeq" id="WP_091177351.1">
    <property type="nucleotide sequence ID" value="NZ_FOFA01000001.1"/>
</dbReference>